<name>A0A6G7CIX3_9VIBR</name>
<dbReference type="CDD" id="cd09158">
    <property type="entry name" value="PLDc_EcCLS_like_2"/>
    <property type="match status" value="1"/>
</dbReference>
<keyword evidence="11 12" id="KW-1208">Phospholipid metabolism</keyword>
<dbReference type="SUPFAM" id="SSF56024">
    <property type="entry name" value="Phospholipase D/nuclease"/>
    <property type="match status" value="2"/>
</dbReference>
<keyword evidence="3 12" id="KW-0444">Lipid biosynthesis</keyword>
<dbReference type="PANTHER" id="PTHR21248:SF22">
    <property type="entry name" value="PHOSPHOLIPASE D"/>
    <property type="match status" value="1"/>
</dbReference>
<feature type="active site" evidence="12">
    <location>
        <position position="402"/>
    </location>
</feature>
<feature type="active site" evidence="12">
    <location>
        <position position="231"/>
    </location>
</feature>
<feature type="active site" evidence="12">
    <location>
        <position position="409"/>
    </location>
</feature>
<protein>
    <recommendedName>
        <fullName evidence="12">Cardiolipin synthase A</fullName>
        <shortName evidence="12">CL synthase</shortName>
        <ecNumber evidence="12">2.7.8.-</ecNumber>
    </recommendedName>
</protein>
<keyword evidence="2 12" id="KW-1003">Cell membrane</keyword>
<dbReference type="PROSITE" id="PS50035">
    <property type="entry name" value="PLD"/>
    <property type="match status" value="2"/>
</dbReference>
<comment type="function">
    <text evidence="12">Catalyzes the reversible phosphatidyl group transfer from one phosphatidylglycerol molecule to another to form cardiolipin (CL) (diphosphatidylglycerol) and glycerol.</text>
</comment>
<dbReference type="InterPro" id="IPR030840">
    <property type="entry name" value="CL_synthase_A"/>
</dbReference>
<evidence type="ECO:0000256" key="2">
    <source>
        <dbReference type="ARBA" id="ARBA00022475"/>
    </source>
</evidence>
<gene>
    <name evidence="14" type="primary">cls</name>
    <name evidence="12" type="synonym">clsA</name>
    <name evidence="14" type="ORF">G5S32_08520</name>
</gene>
<evidence type="ECO:0000313" key="14">
    <source>
        <dbReference type="EMBL" id="QIH42034.1"/>
    </source>
</evidence>
<dbReference type="GO" id="GO:0008808">
    <property type="term" value="F:cardiolipin synthase activity"/>
    <property type="evidence" value="ECO:0007669"/>
    <property type="project" value="UniProtKB-UniRule"/>
</dbReference>
<dbReference type="Gene3D" id="3.30.870.10">
    <property type="entry name" value="Endonuclease Chain A"/>
    <property type="match status" value="2"/>
</dbReference>
<dbReference type="KEGG" id="vzi:G5S32_08520"/>
<dbReference type="InterPro" id="IPR001736">
    <property type="entry name" value="PLipase_D/transphosphatidylase"/>
</dbReference>
<evidence type="ECO:0000259" key="13">
    <source>
        <dbReference type="PROSITE" id="PS50035"/>
    </source>
</evidence>
<dbReference type="EMBL" id="CP049331">
    <property type="protein sequence ID" value="QIH42034.1"/>
    <property type="molecule type" value="Genomic_DNA"/>
</dbReference>
<dbReference type="InterPro" id="IPR025202">
    <property type="entry name" value="PLD-like_dom"/>
</dbReference>
<keyword evidence="5 12" id="KW-0812">Transmembrane</keyword>
<dbReference type="SMART" id="SM00155">
    <property type="entry name" value="PLDc"/>
    <property type="match status" value="2"/>
</dbReference>
<dbReference type="RefSeq" id="WP_165311613.1">
    <property type="nucleotide sequence ID" value="NZ_CP049331.1"/>
</dbReference>
<dbReference type="HAMAP" id="MF_00190">
    <property type="entry name" value="Cardiolipin_synth_ClsA"/>
    <property type="match status" value="1"/>
</dbReference>
<keyword evidence="7 12" id="KW-1133">Transmembrane helix</keyword>
<comment type="similarity">
    <text evidence="12">Belongs to the phospholipase D family. Cardiolipin synthase subfamily. ClsA sub-subfamily.</text>
</comment>
<proteinExistence type="inferred from homology"/>
<dbReference type="EC" id="2.7.8.-" evidence="12"/>
<dbReference type="CDD" id="cd09152">
    <property type="entry name" value="PLDc_EcCLS_like_1"/>
    <property type="match status" value="1"/>
</dbReference>
<keyword evidence="9 12" id="KW-0472">Membrane</keyword>
<evidence type="ECO:0000256" key="1">
    <source>
        <dbReference type="ARBA" id="ARBA00004651"/>
    </source>
</evidence>
<comment type="subcellular location">
    <subcellularLocation>
        <location evidence="1 12">Cell membrane</location>
        <topology evidence="1 12">Multi-pass membrane protein</topology>
    </subcellularLocation>
</comment>
<evidence type="ECO:0000256" key="10">
    <source>
        <dbReference type="ARBA" id="ARBA00023209"/>
    </source>
</evidence>
<dbReference type="GO" id="GO:0005886">
    <property type="term" value="C:plasma membrane"/>
    <property type="evidence" value="ECO:0007669"/>
    <property type="project" value="UniProtKB-SubCell"/>
</dbReference>
<dbReference type="InterPro" id="IPR027379">
    <property type="entry name" value="CLS_N"/>
</dbReference>
<dbReference type="PANTHER" id="PTHR21248">
    <property type="entry name" value="CARDIOLIPIN SYNTHASE"/>
    <property type="match status" value="1"/>
</dbReference>
<evidence type="ECO:0000256" key="11">
    <source>
        <dbReference type="ARBA" id="ARBA00023264"/>
    </source>
</evidence>
<keyword evidence="8 12" id="KW-0443">Lipid metabolism</keyword>
<dbReference type="GO" id="GO:0032049">
    <property type="term" value="P:cardiolipin biosynthetic process"/>
    <property type="evidence" value="ECO:0007669"/>
    <property type="project" value="UniProtKB-UniRule"/>
</dbReference>
<dbReference type="Pfam" id="PF13396">
    <property type="entry name" value="PLDc_N"/>
    <property type="match status" value="1"/>
</dbReference>
<evidence type="ECO:0000256" key="9">
    <source>
        <dbReference type="ARBA" id="ARBA00023136"/>
    </source>
</evidence>
<feature type="domain" description="PLD phosphodiesterase" evidence="13">
    <location>
        <begin position="219"/>
        <end position="246"/>
    </location>
</feature>
<dbReference type="Pfam" id="PF13091">
    <property type="entry name" value="PLDc_2"/>
    <property type="match status" value="2"/>
</dbReference>
<evidence type="ECO:0000256" key="7">
    <source>
        <dbReference type="ARBA" id="ARBA00022989"/>
    </source>
</evidence>
<reference evidence="14 15" key="1">
    <citation type="submission" date="2020-02" db="EMBL/GenBank/DDBJ databases">
        <title>A complete genome of a marine bacterium Vibrio sp. ZWAL4003 isolated from the mangrove sediment with the ability to degrade polysaccharides.</title>
        <authorList>
            <person name="Wu J."/>
            <person name="Qu W."/>
            <person name="Zeng R."/>
        </authorList>
    </citation>
    <scope>NUCLEOTIDE SEQUENCE [LARGE SCALE GENOMIC DNA]</scope>
    <source>
        <strain evidence="14 15">ZWAL4003</strain>
    </source>
</reference>
<evidence type="ECO:0000256" key="6">
    <source>
        <dbReference type="ARBA" id="ARBA00022737"/>
    </source>
</evidence>
<feature type="active site" evidence="12">
    <location>
        <position position="224"/>
    </location>
</feature>
<keyword evidence="15" id="KW-1185">Reference proteome</keyword>
<dbReference type="NCBIfam" id="TIGR04265">
    <property type="entry name" value="bac_cardiolipin"/>
    <property type="match status" value="1"/>
</dbReference>
<accession>A0A6G7CIX3</accession>
<evidence type="ECO:0000256" key="4">
    <source>
        <dbReference type="ARBA" id="ARBA00022679"/>
    </source>
</evidence>
<comment type="catalytic activity">
    <reaction evidence="12">
        <text>2 a 1,2-diacyl-sn-glycero-3-phospho-(1'-sn-glycerol) = a cardiolipin + glycerol</text>
        <dbReference type="Rhea" id="RHEA:31451"/>
        <dbReference type="ChEBI" id="CHEBI:17754"/>
        <dbReference type="ChEBI" id="CHEBI:62237"/>
        <dbReference type="ChEBI" id="CHEBI:64716"/>
    </reaction>
</comment>
<dbReference type="Proteomes" id="UP000503003">
    <property type="component" value="Chromosome 1"/>
</dbReference>
<evidence type="ECO:0000313" key="15">
    <source>
        <dbReference type="Proteomes" id="UP000503003"/>
    </source>
</evidence>
<organism evidence="14 15">
    <name type="scientific">Vibrio ziniensis</name>
    <dbReference type="NCBI Taxonomy" id="2711221"/>
    <lineage>
        <taxon>Bacteria</taxon>
        <taxon>Pseudomonadati</taxon>
        <taxon>Pseudomonadota</taxon>
        <taxon>Gammaproteobacteria</taxon>
        <taxon>Vibrionales</taxon>
        <taxon>Vibrionaceae</taxon>
        <taxon>Vibrio</taxon>
    </lineage>
</organism>
<feature type="transmembrane region" description="Helical" evidence="12">
    <location>
        <begin position="6"/>
        <end position="29"/>
    </location>
</feature>
<sequence length="484" mass="55327">MDKVYHFLTLASIALYWFLVAGVTLRVVLKRNAVSVSLAWLMVIYILPILGVICYFLFGELNLGRKRADRAKDMFTPFGEWFQSLNECKAHMPETMGAHIYKIDELCNYRMGIPALSGNTLSLLNSPNEILHSIIDDIEQAQSTIRIVFYIWHPGGLADSVASALIQAAKRGVDVKVLLDSAGSPRFFRSHWEKMMRDAGIELIQALEVSPWRIFLRRLDLRQHRKIIVIDNKVAYTGSMNMVDPAYFKRKSGVGQWIDIMVRITGPTVNVLSAIHCWDWEVETGKRELPPQPECLINPHLPQHPIQVVPSGPGMPENLISQVLTLAINQANESVCITTPYFVPSADLLATLKMTAQRGIKVDLIIPLKNDSLMVQWASRAFYGELLEAGVTIHKFYGGLLHTKSVVIDRKFCLVGTVNLDMRSLWLNFEVTLAVDDQEFTEEMHWLQQSYIEQSKEVEYERWEKRPLGYRFLERVFYLFNPLL</sequence>
<feature type="domain" description="PLD phosphodiesterase" evidence="13">
    <location>
        <begin position="397"/>
        <end position="424"/>
    </location>
</feature>
<keyword evidence="6" id="KW-0677">Repeat</keyword>
<feature type="active site" evidence="12">
    <location>
        <position position="404"/>
    </location>
</feature>
<dbReference type="AlphaFoldDB" id="A0A6G7CIX3"/>
<evidence type="ECO:0000256" key="12">
    <source>
        <dbReference type="HAMAP-Rule" id="MF_00190"/>
    </source>
</evidence>
<evidence type="ECO:0000256" key="3">
    <source>
        <dbReference type="ARBA" id="ARBA00022516"/>
    </source>
</evidence>
<evidence type="ECO:0000256" key="5">
    <source>
        <dbReference type="ARBA" id="ARBA00022692"/>
    </source>
</evidence>
<keyword evidence="10 12" id="KW-0594">Phospholipid biosynthesis</keyword>
<dbReference type="InterPro" id="IPR022924">
    <property type="entry name" value="Cardiolipin_synthase"/>
</dbReference>
<evidence type="ECO:0000256" key="8">
    <source>
        <dbReference type="ARBA" id="ARBA00023098"/>
    </source>
</evidence>
<feature type="transmembrane region" description="Helical" evidence="12">
    <location>
        <begin position="36"/>
        <end position="58"/>
    </location>
</feature>
<keyword evidence="4 12" id="KW-0808">Transferase</keyword>
<feature type="active site" evidence="12">
    <location>
        <position position="226"/>
    </location>
</feature>